<feature type="domain" description="Cell envelope-related transcriptional attenuator" evidence="4">
    <location>
        <begin position="155"/>
        <end position="318"/>
    </location>
</feature>
<organism evidence="5 6">
    <name type="scientific">Pseudoscardovia radai</name>
    <dbReference type="NCBI Taxonomy" id="987066"/>
    <lineage>
        <taxon>Bacteria</taxon>
        <taxon>Bacillati</taxon>
        <taxon>Actinomycetota</taxon>
        <taxon>Actinomycetes</taxon>
        <taxon>Bifidobacteriales</taxon>
        <taxon>Bifidobacteriaceae</taxon>
        <taxon>Pseudoscardovia</taxon>
    </lineage>
</organism>
<comment type="caution">
    <text evidence="5">The sequence shown here is derived from an EMBL/GenBank/DDBJ whole genome shotgun (WGS) entry which is preliminary data.</text>
</comment>
<dbReference type="Pfam" id="PF03816">
    <property type="entry name" value="LytR_cpsA_psr"/>
    <property type="match status" value="1"/>
</dbReference>
<keyword evidence="3" id="KW-0472">Membrane</keyword>
<dbReference type="Proteomes" id="UP000216725">
    <property type="component" value="Unassembled WGS sequence"/>
</dbReference>
<feature type="compositionally biased region" description="Low complexity" evidence="2">
    <location>
        <begin position="464"/>
        <end position="489"/>
    </location>
</feature>
<dbReference type="InterPro" id="IPR004474">
    <property type="entry name" value="LytR_CpsA_psr"/>
</dbReference>
<keyword evidence="6" id="KW-1185">Reference proteome</keyword>
<protein>
    <submittedName>
        <fullName evidence="5">Transcriptional regulator</fullName>
    </submittedName>
</protein>
<evidence type="ECO:0000256" key="2">
    <source>
        <dbReference type="SAM" id="MobiDB-lite"/>
    </source>
</evidence>
<accession>A0A261EW05</accession>
<feature type="region of interest" description="Disordered" evidence="2">
    <location>
        <begin position="401"/>
        <end position="498"/>
    </location>
</feature>
<gene>
    <name evidence="5" type="ORF">PSRA_1301</name>
</gene>
<evidence type="ECO:0000313" key="6">
    <source>
        <dbReference type="Proteomes" id="UP000216725"/>
    </source>
</evidence>
<name>A0A261EW05_9BIFI</name>
<reference evidence="5 6" key="1">
    <citation type="journal article" date="2017" name="BMC Genomics">
        <title>Comparative genomic and phylogenomic analyses of the Bifidobacteriaceae family.</title>
        <authorList>
            <person name="Lugli G.A."/>
            <person name="Milani C."/>
            <person name="Turroni F."/>
            <person name="Duranti S."/>
            <person name="Mancabelli L."/>
            <person name="Mangifesta M."/>
            <person name="Ferrario C."/>
            <person name="Modesto M."/>
            <person name="Mattarelli P."/>
            <person name="Jiri K."/>
            <person name="van Sinderen D."/>
            <person name="Ventura M."/>
        </authorList>
    </citation>
    <scope>NUCLEOTIDE SEQUENCE [LARGE SCALE GENOMIC DNA]</scope>
    <source>
        <strain evidence="5 6">DSM 24742</strain>
    </source>
</reference>
<sequence>MCAYHEFVCPARGDIRELNGAASYGALEERQLVTQVAGSEANSARHVPSRAPKHAKHYRITHGTRTFVACLVIGILLFIATFAGALYTQVTSNIGEAAVDFIKLDAQGNAVADDSGPLDPYDGQAINILVMGQDTRDGEANAALGGGNVENEHQADTTMVVQIAADRSYINIVSIPRDSLVDRPKCTMSNGSVLDAADGVMFNSVFAAAYQQGGDLASAASCTVHTVNTLTGMDISEFVVVDFAGMSQMIDAIGGVDICLPADVNDAYSGLDLDAGVQHLSGTQATQYARTRHGLGDGSDIMRTTRQQYLVKRLIKTALQKNMLTQSNQLYQFALTALDSLSMSSGLANASTLVGLAMTFSNFSIDHMYTMTIPVITSPDDPNRVVWADSADAIWEKMRTNQPLQNSGDSSSSASASASSSESSSSAASDSSSSDATASVDSAASSDSTATTQTYQYKDDTDDSSSSSPSASSSSKSSSSSSSSSSASADPTDTMTTQQRIDYYTSLGGTYNASTQLMEQPDGTLIDPATNGYVDPSDGTIRDQDTGYAIGIAYNYMTLTFCPSLM</sequence>
<dbReference type="NCBIfam" id="TIGR00350">
    <property type="entry name" value="lytR_cpsA_psr"/>
    <property type="match status" value="1"/>
</dbReference>
<dbReference type="Gene3D" id="3.40.630.190">
    <property type="entry name" value="LCP protein"/>
    <property type="match status" value="1"/>
</dbReference>
<feature type="transmembrane region" description="Helical" evidence="3">
    <location>
        <begin position="66"/>
        <end position="87"/>
    </location>
</feature>
<evidence type="ECO:0000259" key="4">
    <source>
        <dbReference type="Pfam" id="PF03816"/>
    </source>
</evidence>
<feature type="compositionally biased region" description="Low complexity" evidence="2">
    <location>
        <begin position="409"/>
        <end position="456"/>
    </location>
</feature>
<evidence type="ECO:0000256" key="1">
    <source>
        <dbReference type="ARBA" id="ARBA00006068"/>
    </source>
</evidence>
<dbReference type="PANTHER" id="PTHR33392">
    <property type="entry name" value="POLYISOPRENYL-TEICHOIC ACID--PEPTIDOGLYCAN TEICHOIC ACID TRANSFERASE TAGU"/>
    <property type="match status" value="1"/>
</dbReference>
<proteinExistence type="inferred from homology"/>
<keyword evidence="3" id="KW-1133">Transmembrane helix</keyword>
<evidence type="ECO:0000313" key="5">
    <source>
        <dbReference type="EMBL" id="OZG51007.1"/>
    </source>
</evidence>
<evidence type="ECO:0000256" key="3">
    <source>
        <dbReference type="SAM" id="Phobius"/>
    </source>
</evidence>
<dbReference type="InterPro" id="IPR050922">
    <property type="entry name" value="LytR/CpsA/Psr_CW_biosynth"/>
</dbReference>
<dbReference type="AlphaFoldDB" id="A0A261EW05"/>
<keyword evidence="3" id="KW-0812">Transmembrane</keyword>
<dbReference type="EMBL" id="MWWR01000012">
    <property type="protein sequence ID" value="OZG51007.1"/>
    <property type="molecule type" value="Genomic_DNA"/>
</dbReference>
<comment type="similarity">
    <text evidence="1">Belongs to the LytR/CpsA/Psr (LCP) family.</text>
</comment>
<dbReference type="PANTHER" id="PTHR33392:SF6">
    <property type="entry name" value="POLYISOPRENYL-TEICHOIC ACID--PEPTIDOGLYCAN TEICHOIC ACID TRANSFERASE TAGU"/>
    <property type="match status" value="1"/>
</dbReference>